<protein>
    <submittedName>
        <fullName evidence="12">Iron complex transport system ATP-binding protein</fullName>
    </submittedName>
</protein>
<dbReference type="GO" id="GO:0005524">
    <property type="term" value="F:ATP binding"/>
    <property type="evidence" value="ECO:0007669"/>
    <property type="project" value="UniProtKB-KW"/>
</dbReference>
<dbReference type="FunFam" id="3.40.50.300:FF:000134">
    <property type="entry name" value="Iron-enterobactin ABC transporter ATP-binding protein"/>
    <property type="match status" value="1"/>
</dbReference>
<dbReference type="InterPro" id="IPR051535">
    <property type="entry name" value="Siderophore_ABC-ATPase"/>
</dbReference>
<keyword evidence="3" id="KW-0813">Transport</keyword>
<dbReference type="PANTHER" id="PTHR42771">
    <property type="entry name" value="IRON(3+)-HYDROXAMATE IMPORT ATP-BINDING PROTEIN FHUC"/>
    <property type="match status" value="1"/>
</dbReference>
<keyword evidence="10" id="KW-0472">Membrane</keyword>
<dbReference type="SMART" id="SM00382">
    <property type="entry name" value="AAA"/>
    <property type="match status" value="1"/>
</dbReference>
<evidence type="ECO:0000313" key="12">
    <source>
        <dbReference type="EMBL" id="SEQ46443.1"/>
    </source>
</evidence>
<dbReference type="Proteomes" id="UP000242515">
    <property type="component" value="Unassembled WGS sequence"/>
</dbReference>
<dbReference type="GO" id="GO:0005886">
    <property type="term" value="C:plasma membrane"/>
    <property type="evidence" value="ECO:0007669"/>
    <property type="project" value="UniProtKB-SubCell"/>
</dbReference>
<gene>
    <name evidence="12" type="ORF">SAMN05216522_103114</name>
</gene>
<keyword evidence="13" id="KW-1185">Reference proteome</keyword>
<proteinExistence type="inferred from homology"/>
<comment type="subcellular location">
    <subcellularLocation>
        <location evidence="1">Cell membrane</location>
        <topology evidence="1">Peripheral membrane protein</topology>
    </subcellularLocation>
</comment>
<dbReference type="AlphaFoldDB" id="A0A1H9G8T6"/>
<keyword evidence="6" id="KW-0547">Nucleotide-binding</keyword>
<evidence type="ECO:0000256" key="3">
    <source>
        <dbReference type="ARBA" id="ARBA00022448"/>
    </source>
</evidence>
<dbReference type="SUPFAM" id="SSF52540">
    <property type="entry name" value="P-loop containing nucleoside triphosphate hydrolases"/>
    <property type="match status" value="1"/>
</dbReference>
<evidence type="ECO:0000256" key="1">
    <source>
        <dbReference type="ARBA" id="ARBA00004202"/>
    </source>
</evidence>
<evidence type="ECO:0000256" key="2">
    <source>
        <dbReference type="ARBA" id="ARBA00006526"/>
    </source>
</evidence>
<keyword evidence="4" id="KW-1003">Cell membrane</keyword>
<keyword evidence="7 12" id="KW-0067">ATP-binding</keyword>
<dbReference type="Gene3D" id="3.40.50.300">
    <property type="entry name" value="P-loop containing nucleotide triphosphate hydrolases"/>
    <property type="match status" value="1"/>
</dbReference>
<reference evidence="13" key="1">
    <citation type="submission" date="2016-10" db="EMBL/GenBank/DDBJ databases">
        <authorList>
            <person name="Varghese N."/>
            <person name="Submissions S."/>
        </authorList>
    </citation>
    <scope>NUCLEOTIDE SEQUENCE [LARGE SCALE GENOMIC DNA]</scope>
    <source>
        <strain evidence="13">8N4</strain>
    </source>
</reference>
<keyword evidence="5" id="KW-0410">Iron transport</keyword>
<sequence>MNNVRHSVSTPLFELRGAAVQIAGRQILQPVTHTFSPGRVTGLIGHNGSGKSTLLNLLSRQNARHTGDILWQERPVADWPSREFARHVAYLPQQLPPAEGLTVKELVTLGRYAWHGALKRVSAEDVASVEEAIRSVDLDWASEHLVEQLSGGERQRAWLAMCVVQASHCLLLDEPTSALDIAHQKEVLQVIHDLSRHRSLTVIMVLHDINMAARFCDEFVALRQGQTVFKGDAQALMTAEQLSAIYHVPMGVTHPDPRLPPISYVK</sequence>
<dbReference type="InterPro" id="IPR017871">
    <property type="entry name" value="ABC_transporter-like_CS"/>
</dbReference>
<evidence type="ECO:0000256" key="7">
    <source>
        <dbReference type="ARBA" id="ARBA00022840"/>
    </source>
</evidence>
<name>A0A1H9G8T6_9GAMM</name>
<keyword evidence="9" id="KW-0406">Ion transport</keyword>
<accession>A0A1H9G8T6</accession>
<feature type="domain" description="ABC transporter" evidence="11">
    <location>
        <begin position="13"/>
        <end position="249"/>
    </location>
</feature>
<evidence type="ECO:0000259" key="11">
    <source>
        <dbReference type="PROSITE" id="PS50893"/>
    </source>
</evidence>
<dbReference type="Pfam" id="PF00005">
    <property type="entry name" value="ABC_tran"/>
    <property type="match status" value="1"/>
</dbReference>
<dbReference type="GO" id="GO:0006826">
    <property type="term" value="P:iron ion transport"/>
    <property type="evidence" value="ECO:0007669"/>
    <property type="project" value="UniProtKB-KW"/>
</dbReference>
<dbReference type="GO" id="GO:0016887">
    <property type="term" value="F:ATP hydrolysis activity"/>
    <property type="evidence" value="ECO:0007669"/>
    <property type="project" value="InterPro"/>
</dbReference>
<dbReference type="PANTHER" id="PTHR42771:SF2">
    <property type="entry name" value="IRON(3+)-HYDROXAMATE IMPORT ATP-BINDING PROTEIN FHUC"/>
    <property type="match status" value="1"/>
</dbReference>
<evidence type="ECO:0000256" key="5">
    <source>
        <dbReference type="ARBA" id="ARBA00022496"/>
    </source>
</evidence>
<dbReference type="InterPro" id="IPR003593">
    <property type="entry name" value="AAA+_ATPase"/>
</dbReference>
<evidence type="ECO:0000256" key="9">
    <source>
        <dbReference type="ARBA" id="ARBA00023065"/>
    </source>
</evidence>
<dbReference type="STRING" id="988801.SAMN05216522_103114"/>
<dbReference type="PROSITE" id="PS00211">
    <property type="entry name" value="ABC_TRANSPORTER_1"/>
    <property type="match status" value="1"/>
</dbReference>
<dbReference type="PROSITE" id="PS50893">
    <property type="entry name" value="ABC_TRANSPORTER_2"/>
    <property type="match status" value="1"/>
</dbReference>
<dbReference type="InterPro" id="IPR003439">
    <property type="entry name" value="ABC_transporter-like_ATP-bd"/>
</dbReference>
<comment type="similarity">
    <text evidence="2">Belongs to the ABC transporter superfamily. Drug exporter-2 (TC 3.A.1.117) family.</text>
</comment>
<dbReference type="InterPro" id="IPR027417">
    <property type="entry name" value="P-loop_NTPase"/>
</dbReference>
<evidence type="ECO:0000313" key="13">
    <source>
        <dbReference type="Proteomes" id="UP000242515"/>
    </source>
</evidence>
<keyword evidence="8" id="KW-0408">Iron</keyword>
<evidence type="ECO:0000256" key="8">
    <source>
        <dbReference type="ARBA" id="ARBA00023004"/>
    </source>
</evidence>
<dbReference type="CDD" id="cd03214">
    <property type="entry name" value="ABC_Iron-Siderophores_B12_Hemin"/>
    <property type="match status" value="1"/>
</dbReference>
<evidence type="ECO:0000256" key="10">
    <source>
        <dbReference type="ARBA" id="ARBA00023136"/>
    </source>
</evidence>
<dbReference type="EMBL" id="FOGC01000003">
    <property type="protein sequence ID" value="SEQ46443.1"/>
    <property type="molecule type" value="Genomic_DNA"/>
</dbReference>
<evidence type="ECO:0000256" key="4">
    <source>
        <dbReference type="ARBA" id="ARBA00022475"/>
    </source>
</evidence>
<evidence type="ECO:0000256" key="6">
    <source>
        <dbReference type="ARBA" id="ARBA00022741"/>
    </source>
</evidence>
<organism evidence="12 13">
    <name type="scientific">Rosenbergiella nectarea</name>
    <dbReference type="NCBI Taxonomy" id="988801"/>
    <lineage>
        <taxon>Bacteria</taxon>
        <taxon>Pseudomonadati</taxon>
        <taxon>Pseudomonadota</taxon>
        <taxon>Gammaproteobacteria</taxon>
        <taxon>Enterobacterales</taxon>
        <taxon>Erwiniaceae</taxon>
        <taxon>Rosenbergiella</taxon>
    </lineage>
</organism>